<dbReference type="EMBL" id="JACJVN010000016">
    <property type="protein sequence ID" value="MBB6676434.1"/>
    <property type="molecule type" value="Genomic_DNA"/>
</dbReference>
<proteinExistence type="predicted"/>
<dbReference type="AlphaFoldDB" id="A0A841T537"/>
<accession>A0A841T537</accession>
<dbReference type="Proteomes" id="UP000574133">
    <property type="component" value="Unassembled WGS sequence"/>
</dbReference>
<organism evidence="1 2">
    <name type="scientific">Cohnella lubricantis</name>
    <dbReference type="NCBI Taxonomy" id="2163172"/>
    <lineage>
        <taxon>Bacteria</taxon>
        <taxon>Bacillati</taxon>
        <taxon>Bacillota</taxon>
        <taxon>Bacilli</taxon>
        <taxon>Bacillales</taxon>
        <taxon>Paenibacillaceae</taxon>
        <taxon>Cohnella</taxon>
    </lineage>
</organism>
<protein>
    <submittedName>
        <fullName evidence="1">Spore germination protein GerPB</fullName>
    </submittedName>
</protein>
<evidence type="ECO:0000313" key="1">
    <source>
        <dbReference type="EMBL" id="MBB6676434.1"/>
    </source>
</evidence>
<comment type="caution">
    <text evidence="1">The sequence shown here is derived from an EMBL/GenBank/DDBJ whole genome shotgun (WGS) entry which is preliminary data.</text>
</comment>
<dbReference type="InterPro" id="IPR024255">
    <property type="entry name" value="GerPB"/>
</dbReference>
<sequence>MIQWNVYQQITIQQLRVGSVSNSSVLQIGSAGSIQSLSQLYNTGGYTEPAPQLGGEFPNLQAEVPEESTQLSLVPFPNPNRP</sequence>
<dbReference type="Pfam" id="PF10803">
    <property type="entry name" value="GerPB"/>
    <property type="match status" value="1"/>
</dbReference>
<name>A0A841T537_9BACL</name>
<reference evidence="1 2" key="1">
    <citation type="submission" date="2020-08" db="EMBL/GenBank/DDBJ databases">
        <title>Cohnella phylogeny.</title>
        <authorList>
            <person name="Dunlap C."/>
        </authorList>
    </citation>
    <scope>NUCLEOTIDE SEQUENCE [LARGE SCALE GENOMIC DNA]</scope>
    <source>
        <strain evidence="1 2">DSM 103658</strain>
    </source>
</reference>
<gene>
    <name evidence="1" type="ORF">H4Q31_03730</name>
</gene>
<keyword evidence="2" id="KW-1185">Reference proteome</keyword>
<evidence type="ECO:0000313" key="2">
    <source>
        <dbReference type="Proteomes" id="UP000574133"/>
    </source>
</evidence>